<feature type="domain" description="BIG2" evidence="1">
    <location>
        <begin position="1710"/>
        <end position="1790"/>
    </location>
</feature>
<evidence type="ECO:0000259" key="1">
    <source>
        <dbReference type="SMART" id="SM00635"/>
    </source>
</evidence>
<dbReference type="KEGG" id="cpor:BED41_06470"/>
<sequence>MSDSNDINLPTDRGLTSLSIESASGDCKISTSSGDASLNMYANGIPITIGEKVYFDGTLYGGSHARDLILKDGENIDITVKGKSAVIYGGCDSADMTSEGSSAIKISLTETGNLGYIFGGGYNSNIGTETNPIPVTINLEGGDTDRSGYMRSSSPRIFGGGKVVNSVGTFREYGDVKILTGKKSFAGETNADVVRIFGGGMVSRPDIYHSAASGDAVQEIIGNIDIEVASADFADTRNKNRIDGIRGGGYVYTGISGDDWNRNGGAVSRVIGNVHLDINRCVDNSLGFGINGGPYAYGPAHTGEISGDITVDIHKITTGTTYVTSVVGGGETIDGGKINIGGNITVNLHDGAASKHNNARINGGVKISSGGGEANISGDIDVNIGNGCSMLDPEPNQSSSIIGCADIEKSSSKGIVNIGGDVRIKIGDDFACYGITGVNIYNENSSVNISGDISITAGDRMSTINPFCGAGYVKGKLNVRNIRIDIGNDFHLDGTSSSGYFYGTGQTKGSSEASIKISDDLKITIGDGLSCSWFFSGGYVLDGTIFIGGDIKTHIGKNAKLASFVGGGYTGAGGYAARSCIVGGSITTVVDGTDGTWNGLYAAGRASVANSKATVGFDLDGNPSAAGGNVSTTIKSGTIKSYYGAGYVSTGSSDAAVRGNVTTTMESGTITSYNGSGYVNGDTSNANINGTASSIFISSSGDINIGSTCSPSGRVYGNNSTADTGGVRLEFQGNNFKRLEGSSSRINIYGYAKTSTSSAKVNGGAALVLDDAVVNGLCYFQPLSNPPTTPPANTAISGEKTLTAKNISGIITAYVCDNIYIEKSADMTFIESSYTPFTCDYLDVAEGASLHLKNDAQPNKDLSGSGKITLPNDKLLVVKGKVTGNPELAIEGTPIGGHIYAAASSASDGGFTYSGPGVLKRSLSDFGSQYLWRVADDGPVVVPEENRTDADHSGVLDIKENSLEDFLIYDAFTAMKDNGTLPVGFDENKLSSIKPIHADSMDIEVTEFAASGDIAEAIARYWDIEPASKDRVKLIALKNTSASNNTGSDGGIFVKFWRMLAETFKNNHGSEVTSGDYLPIEANFTISSADIPQELSANIDEGNLTESFLRNVPLFVVVSEDAGGNYLHARSLGDAAGGDTAKYAEVSKSGDCYLVSTRILLFDHPGGVSGDIGADKKSGVKWLTKMDIKNDGDNTVRDRNYYLVQDGANDGVYNLSLAFAVREVNSPAINITVSGDVAPADARWSISDASGDLAESGSGSHTYTPEKDGLYSVTFDIPEYYKLKLNGAEGNVISRDLKWGERWDIEAIYNYDAKVRANIVLPAGASENLKITGPNDRVSLALSYDVTPPGATVTKTEWKRSNKNIADVDENGILTALSGGDGGRGECTITLTLCPAGTSDVVSAEKTFTVTSAYVIKRGEVFTVDSDTDLYSLSVEEGGTLLVQDCILTVSDSLLLARGALVSLYDGAMIDASTADSSGAPQLITQGNDKINIMVKQGSSLSFSNPLLNGNYVSGTISCGKDGSYDATVPNGIRVTPVSAEITEGETYPLSVEFSPSSAYGKVVWSSTSTDIAEVAADGTVTAVAGGRTVIEASITTEAGDTYTSSCDVTVVKKAGGKADSIVFLNAGDPPSLELGTETTAEGLTPSVLPSSANVSLSWRSAREDIAAVDAADGTLTTFLLEGSCEITVTDSESGKSASYTVTVRRPAVPVEKITFSNTGPFNLKLNETLSIEAAVEPENATVKSLSWSSSKPEVAEAASDGSVTARGYGLAIITAAANDASGVHASYIVEIKNPNEDPSKEDGKSGSGCNSGVYVGAALLLPFIIRIRKFFR</sequence>
<feature type="domain" description="BIG2" evidence="1">
    <location>
        <begin position="1314"/>
        <end position="1403"/>
    </location>
</feature>
<dbReference type="EMBL" id="CP016757">
    <property type="protein sequence ID" value="ANZ44764.1"/>
    <property type="molecule type" value="Genomic_DNA"/>
</dbReference>
<gene>
    <name evidence="2" type="ORF">BED41_06470</name>
</gene>
<organism evidence="2 3">
    <name type="scientific">Cloacibacillus porcorum</name>
    <dbReference type="NCBI Taxonomy" id="1197717"/>
    <lineage>
        <taxon>Bacteria</taxon>
        <taxon>Thermotogati</taxon>
        <taxon>Synergistota</taxon>
        <taxon>Synergistia</taxon>
        <taxon>Synergistales</taxon>
        <taxon>Synergistaceae</taxon>
        <taxon>Cloacibacillus</taxon>
    </lineage>
</organism>
<dbReference type="Pfam" id="PF02368">
    <property type="entry name" value="Big_2"/>
    <property type="match status" value="2"/>
</dbReference>
<protein>
    <recommendedName>
        <fullName evidence="1">BIG2 domain-containing protein</fullName>
    </recommendedName>
</protein>
<name>A0A1B2I460_9BACT</name>
<evidence type="ECO:0000313" key="2">
    <source>
        <dbReference type="EMBL" id="ANZ44764.1"/>
    </source>
</evidence>
<dbReference type="SMART" id="SM00635">
    <property type="entry name" value="BID_2"/>
    <property type="match status" value="4"/>
</dbReference>
<dbReference type="InterPro" id="IPR003343">
    <property type="entry name" value="Big_2"/>
</dbReference>
<evidence type="ECO:0000313" key="3">
    <source>
        <dbReference type="Proteomes" id="UP000093044"/>
    </source>
</evidence>
<keyword evidence="3" id="KW-1185">Reference proteome</keyword>
<dbReference type="STRING" id="1197717.BED41_06470"/>
<reference evidence="2" key="1">
    <citation type="submission" date="2016-08" db="EMBL/GenBank/DDBJ databases">
        <title>Complete genome of Cloacibacillus porcorum.</title>
        <authorList>
            <person name="Looft T."/>
            <person name="Bayles D.O."/>
            <person name="Alt D.P."/>
        </authorList>
    </citation>
    <scope>NUCLEOTIDE SEQUENCE [LARGE SCALE GENOMIC DNA]</scope>
    <source>
        <strain evidence="2">CL-84</strain>
    </source>
</reference>
<dbReference type="InterPro" id="IPR008964">
    <property type="entry name" value="Invasin/intimin_cell_adhesion"/>
</dbReference>
<accession>A0A1B2I460</accession>
<dbReference type="Proteomes" id="UP000093044">
    <property type="component" value="Chromosome"/>
</dbReference>
<feature type="domain" description="BIG2" evidence="1">
    <location>
        <begin position="1618"/>
        <end position="1701"/>
    </location>
</feature>
<proteinExistence type="predicted"/>
<feature type="domain" description="BIG2" evidence="1">
    <location>
        <begin position="1529"/>
        <end position="1605"/>
    </location>
</feature>
<dbReference type="SUPFAM" id="SSF49373">
    <property type="entry name" value="Invasin/intimin cell-adhesion fragments"/>
    <property type="match status" value="3"/>
</dbReference>
<dbReference type="Gene3D" id="2.60.40.1080">
    <property type="match status" value="4"/>
</dbReference>